<proteinExistence type="predicted"/>
<sequence>MLCHLNCHPHDDEQPTRLRSSDGIAYSSEIFVFWVELESLDIHSHHRNISFLSNMRPELLPPSMADKGQGNIPMTNRIVTDGLKRPLCPIPAISLAARATSQEGDAPAPPSPRGHARRNKWGSRPQQLPSLSRRRAQSGIAPRPEQLCRRLAGLGAVVPPAVLQLARPPGYLLLAQVRTFGSNSGAVDPIHVSSSWADGAQ</sequence>
<reference evidence="3" key="1">
    <citation type="journal article" date="2005" name="Nature">
        <title>The map-based sequence of the rice genome.</title>
        <authorList>
            <consortium name="International rice genome sequencing project (IRGSP)"/>
            <person name="Matsumoto T."/>
            <person name="Wu J."/>
            <person name="Kanamori H."/>
            <person name="Katayose Y."/>
            <person name="Fujisawa M."/>
            <person name="Namiki N."/>
            <person name="Mizuno H."/>
            <person name="Yamamoto K."/>
            <person name="Antonio B.A."/>
            <person name="Baba T."/>
            <person name="Sakata K."/>
            <person name="Nagamura Y."/>
            <person name="Aoki H."/>
            <person name="Arikawa K."/>
            <person name="Arita K."/>
            <person name="Bito T."/>
            <person name="Chiden Y."/>
            <person name="Fujitsuka N."/>
            <person name="Fukunaka R."/>
            <person name="Hamada M."/>
            <person name="Harada C."/>
            <person name="Hayashi A."/>
            <person name="Hijishita S."/>
            <person name="Honda M."/>
            <person name="Hosokawa S."/>
            <person name="Ichikawa Y."/>
            <person name="Idonuma A."/>
            <person name="Iijima M."/>
            <person name="Ikeda M."/>
            <person name="Ikeno M."/>
            <person name="Ito K."/>
            <person name="Ito S."/>
            <person name="Ito T."/>
            <person name="Ito Y."/>
            <person name="Ito Y."/>
            <person name="Iwabuchi A."/>
            <person name="Kamiya K."/>
            <person name="Karasawa W."/>
            <person name="Kurita K."/>
            <person name="Katagiri S."/>
            <person name="Kikuta A."/>
            <person name="Kobayashi H."/>
            <person name="Kobayashi N."/>
            <person name="Machita K."/>
            <person name="Maehara T."/>
            <person name="Masukawa M."/>
            <person name="Mizubayashi T."/>
            <person name="Mukai Y."/>
            <person name="Nagasaki H."/>
            <person name="Nagata Y."/>
            <person name="Naito S."/>
            <person name="Nakashima M."/>
            <person name="Nakama Y."/>
            <person name="Nakamichi Y."/>
            <person name="Nakamura M."/>
            <person name="Meguro A."/>
            <person name="Negishi M."/>
            <person name="Ohta I."/>
            <person name="Ohta T."/>
            <person name="Okamoto M."/>
            <person name="Ono N."/>
            <person name="Saji S."/>
            <person name="Sakaguchi M."/>
            <person name="Sakai K."/>
            <person name="Shibata M."/>
            <person name="Shimokawa T."/>
            <person name="Song J."/>
            <person name="Takazaki Y."/>
            <person name="Terasawa K."/>
            <person name="Tsugane M."/>
            <person name="Tsuji K."/>
            <person name="Ueda S."/>
            <person name="Waki K."/>
            <person name="Yamagata H."/>
            <person name="Yamamoto M."/>
            <person name="Yamamoto S."/>
            <person name="Yamane H."/>
            <person name="Yoshiki S."/>
            <person name="Yoshihara R."/>
            <person name="Yukawa K."/>
            <person name="Zhong H."/>
            <person name="Yano M."/>
            <person name="Yuan Q."/>
            <person name="Ouyang S."/>
            <person name="Liu J."/>
            <person name="Jones K.M."/>
            <person name="Gansberger K."/>
            <person name="Moffat K."/>
            <person name="Hill J."/>
            <person name="Bera J."/>
            <person name="Fadrosh D."/>
            <person name="Jin S."/>
            <person name="Johri S."/>
            <person name="Kim M."/>
            <person name="Overton L."/>
            <person name="Reardon M."/>
            <person name="Tsitrin T."/>
            <person name="Vuong H."/>
            <person name="Weaver B."/>
            <person name="Ciecko A."/>
            <person name="Tallon L."/>
            <person name="Jackson J."/>
            <person name="Pai G."/>
            <person name="Aken S.V."/>
            <person name="Utterback T."/>
            <person name="Reidmuller S."/>
            <person name="Feldblyum T."/>
            <person name="Hsiao J."/>
            <person name="Zismann V."/>
            <person name="Iobst S."/>
            <person name="de Vazeille A.R."/>
            <person name="Buell C.R."/>
            <person name="Ying K."/>
            <person name="Li Y."/>
            <person name="Lu T."/>
            <person name="Huang Y."/>
            <person name="Zhao Q."/>
            <person name="Feng Q."/>
            <person name="Zhang L."/>
            <person name="Zhu J."/>
            <person name="Weng Q."/>
            <person name="Mu J."/>
            <person name="Lu Y."/>
            <person name="Fan D."/>
            <person name="Liu Y."/>
            <person name="Guan J."/>
            <person name="Zhang Y."/>
            <person name="Yu S."/>
            <person name="Liu X."/>
            <person name="Zhang Y."/>
            <person name="Hong G."/>
            <person name="Han B."/>
            <person name="Choisne N."/>
            <person name="Demange N."/>
            <person name="Orjeda G."/>
            <person name="Samain S."/>
            <person name="Cattolico L."/>
            <person name="Pelletier E."/>
            <person name="Couloux A."/>
            <person name="Segurens B."/>
            <person name="Wincker P."/>
            <person name="D'Hont A."/>
            <person name="Scarpelli C."/>
            <person name="Weissenbach J."/>
            <person name="Salanoubat M."/>
            <person name="Quetier F."/>
            <person name="Yu Y."/>
            <person name="Kim H.R."/>
            <person name="Rambo T."/>
            <person name="Currie J."/>
            <person name="Collura K."/>
            <person name="Luo M."/>
            <person name="Yang T."/>
            <person name="Ammiraju J.S.S."/>
            <person name="Engler F."/>
            <person name="Soderlund C."/>
            <person name="Wing R.A."/>
            <person name="Palmer L.E."/>
            <person name="de la Bastide M."/>
            <person name="Spiegel L."/>
            <person name="Nascimento L."/>
            <person name="Zutavern T."/>
            <person name="O'Shaughnessy A."/>
            <person name="Dike S."/>
            <person name="Dedhia N."/>
            <person name="Preston R."/>
            <person name="Balija V."/>
            <person name="McCombie W.R."/>
            <person name="Chow T."/>
            <person name="Chen H."/>
            <person name="Chung M."/>
            <person name="Chen C."/>
            <person name="Shaw J."/>
            <person name="Wu H."/>
            <person name="Hsiao K."/>
            <person name="Chao Y."/>
            <person name="Chu M."/>
            <person name="Cheng C."/>
            <person name="Hour A."/>
            <person name="Lee P."/>
            <person name="Lin S."/>
            <person name="Lin Y."/>
            <person name="Liou J."/>
            <person name="Liu S."/>
            <person name="Hsing Y."/>
            <person name="Raghuvanshi S."/>
            <person name="Mohanty A."/>
            <person name="Bharti A.K."/>
            <person name="Gaur A."/>
            <person name="Gupta V."/>
            <person name="Kumar D."/>
            <person name="Ravi V."/>
            <person name="Vij S."/>
            <person name="Kapur A."/>
            <person name="Khurana P."/>
            <person name="Khurana P."/>
            <person name="Khurana J.P."/>
            <person name="Tyagi A.K."/>
            <person name="Gaikwad K."/>
            <person name="Singh A."/>
            <person name="Dalal V."/>
            <person name="Srivastava S."/>
            <person name="Dixit A."/>
            <person name="Pal A.K."/>
            <person name="Ghazi I.A."/>
            <person name="Yadav M."/>
            <person name="Pandit A."/>
            <person name="Bhargava A."/>
            <person name="Sureshbabu K."/>
            <person name="Batra K."/>
            <person name="Sharma T.R."/>
            <person name="Mohapatra T."/>
            <person name="Singh N.K."/>
            <person name="Messing J."/>
            <person name="Nelson A.B."/>
            <person name="Fuks G."/>
            <person name="Kavchok S."/>
            <person name="Keizer G."/>
            <person name="Linton E."/>
            <person name="Llaca V."/>
            <person name="Song R."/>
            <person name="Tanyolac B."/>
            <person name="Young S."/>
            <person name="Ho-Il K."/>
            <person name="Hahn J.H."/>
            <person name="Sangsakoo G."/>
            <person name="Vanavichit A."/>
            <person name="de Mattos Luiz.A.T."/>
            <person name="Zimmer P.D."/>
            <person name="Malone G."/>
            <person name="Dellagostin O."/>
            <person name="de Oliveira A.C."/>
            <person name="Bevan M."/>
            <person name="Bancroft I."/>
            <person name="Minx P."/>
            <person name="Cordum H."/>
            <person name="Wilson R."/>
            <person name="Cheng Z."/>
            <person name="Jin W."/>
            <person name="Jiang J."/>
            <person name="Leong S.A."/>
            <person name="Iwama H."/>
            <person name="Gojobori T."/>
            <person name="Itoh T."/>
            <person name="Niimura Y."/>
            <person name="Fujii Y."/>
            <person name="Habara T."/>
            <person name="Sakai H."/>
            <person name="Sato Y."/>
            <person name="Wilson G."/>
            <person name="Kumar K."/>
            <person name="McCouch S."/>
            <person name="Juretic N."/>
            <person name="Hoen D."/>
            <person name="Wright S."/>
            <person name="Bruskiewich R."/>
            <person name="Bureau T."/>
            <person name="Miyao A."/>
            <person name="Hirochika H."/>
            <person name="Nishikawa T."/>
            <person name="Kadowaki K."/>
            <person name="Sugiura M."/>
            <person name="Burr B."/>
            <person name="Sasaki T."/>
        </authorList>
    </citation>
    <scope>NUCLEOTIDE SEQUENCE [LARGE SCALE GENOMIC DNA]</scope>
    <source>
        <strain evidence="3">cv. Nipponbare</strain>
    </source>
</reference>
<reference evidence="3" key="2">
    <citation type="journal article" date="2008" name="Nucleic Acids Res.">
        <title>The rice annotation project database (RAP-DB): 2008 update.</title>
        <authorList>
            <consortium name="The rice annotation project (RAP)"/>
        </authorList>
    </citation>
    <scope>GENOME REANNOTATION</scope>
    <source>
        <strain evidence="3">cv. Nipponbare</strain>
    </source>
</reference>
<gene>
    <name evidence="2" type="primary">OSJNBb0095H08.17</name>
</gene>
<evidence type="ECO:0000313" key="2">
    <source>
        <dbReference type="EMBL" id="BAC80115.1"/>
    </source>
</evidence>
<feature type="region of interest" description="Disordered" evidence="1">
    <location>
        <begin position="98"/>
        <end position="141"/>
    </location>
</feature>
<evidence type="ECO:0000313" key="3">
    <source>
        <dbReference type="Proteomes" id="UP000000763"/>
    </source>
</evidence>
<organism evidence="2 3">
    <name type="scientific">Oryza sativa subsp. japonica</name>
    <name type="common">Rice</name>
    <dbReference type="NCBI Taxonomy" id="39947"/>
    <lineage>
        <taxon>Eukaryota</taxon>
        <taxon>Viridiplantae</taxon>
        <taxon>Streptophyta</taxon>
        <taxon>Embryophyta</taxon>
        <taxon>Tracheophyta</taxon>
        <taxon>Spermatophyta</taxon>
        <taxon>Magnoliopsida</taxon>
        <taxon>Liliopsida</taxon>
        <taxon>Poales</taxon>
        <taxon>Poaceae</taxon>
        <taxon>BOP clade</taxon>
        <taxon>Oryzoideae</taxon>
        <taxon>Oryzeae</taxon>
        <taxon>Oryzinae</taxon>
        <taxon>Oryza</taxon>
        <taxon>Oryza sativa</taxon>
    </lineage>
</organism>
<evidence type="ECO:0000256" key="1">
    <source>
        <dbReference type="SAM" id="MobiDB-lite"/>
    </source>
</evidence>
<dbReference type="AlphaFoldDB" id="Q7XHM0"/>
<dbReference type="Proteomes" id="UP000000763">
    <property type="component" value="Chromosome 7"/>
</dbReference>
<name>Q7XHM0_ORYSJ</name>
<accession>Q7XHM0</accession>
<dbReference type="EMBL" id="AP005783">
    <property type="protein sequence ID" value="BAC80115.1"/>
    <property type="molecule type" value="Genomic_DNA"/>
</dbReference>
<protein>
    <submittedName>
        <fullName evidence="2">Uncharacterized protein</fullName>
    </submittedName>
</protein>